<reference evidence="2" key="1">
    <citation type="submission" date="2019-12" db="EMBL/GenBank/DDBJ databases">
        <title>High-Quality draft genome sequences of three cyanobacteria isolated from the limestone walls of the Old Cathedral of Coimbra.</title>
        <authorList>
            <person name="Tiago I."/>
            <person name="Soares F."/>
            <person name="Portugal A."/>
        </authorList>
    </citation>
    <scope>NUCLEOTIDE SEQUENCE</scope>
    <source>
        <strain evidence="2">A</strain>
    </source>
</reference>
<sequence>MPLFDLEGSSTSQNRKTSVTRVSKSASTLPVALLSANENRVGATIFNRSSSILYLDFAEQLSPEDFAVEVPPGGYFETPFSPVTGMWGRWRSSNGKALIRDFVEV</sequence>
<feature type="compositionally biased region" description="Polar residues" evidence="1">
    <location>
        <begin position="8"/>
        <end position="21"/>
    </location>
</feature>
<comment type="caution">
    <text evidence="2">The sequence shown here is derived from an EMBL/GenBank/DDBJ whole genome shotgun (WGS) entry which is preliminary data.</text>
</comment>
<keyword evidence="3" id="KW-1185">Reference proteome</keyword>
<protein>
    <submittedName>
        <fullName evidence="2">Uncharacterized protein</fullName>
    </submittedName>
</protein>
<dbReference type="AlphaFoldDB" id="A0A8J7Z253"/>
<name>A0A8J7Z253_9CYAN</name>
<organism evidence="2 3">
    <name type="scientific">Myxacorys almedinensis A</name>
    <dbReference type="NCBI Taxonomy" id="2690445"/>
    <lineage>
        <taxon>Bacteria</taxon>
        <taxon>Bacillati</taxon>
        <taxon>Cyanobacteriota</taxon>
        <taxon>Cyanophyceae</taxon>
        <taxon>Leptolyngbyales</taxon>
        <taxon>Leptolyngbyaceae</taxon>
        <taxon>Myxacorys</taxon>
        <taxon>Myxacorys almedinensis</taxon>
    </lineage>
</organism>
<gene>
    <name evidence="2" type="ORF">GS601_05690</name>
</gene>
<dbReference type="RefSeq" id="WP_162422303.1">
    <property type="nucleotide sequence ID" value="NZ_WVIE01000005.1"/>
</dbReference>
<accession>A0A8J7Z253</accession>
<dbReference type="Proteomes" id="UP000646053">
    <property type="component" value="Unassembled WGS sequence"/>
</dbReference>
<evidence type="ECO:0000313" key="2">
    <source>
        <dbReference type="EMBL" id="NDJ16786.1"/>
    </source>
</evidence>
<dbReference type="EMBL" id="WVIE01000005">
    <property type="protein sequence ID" value="NDJ16786.1"/>
    <property type="molecule type" value="Genomic_DNA"/>
</dbReference>
<feature type="region of interest" description="Disordered" evidence="1">
    <location>
        <begin position="1"/>
        <end position="21"/>
    </location>
</feature>
<evidence type="ECO:0000313" key="3">
    <source>
        <dbReference type="Proteomes" id="UP000646053"/>
    </source>
</evidence>
<evidence type="ECO:0000256" key="1">
    <source>
        <dbReference type="SAM" id="MobiDB-lite"/>
    </source>
</evidence>
<proteinExistence type="predicted"/>